<dbReference type="RefSeq" id="YP_010750907.1">
    <property type="nucleotide sequence ID" value="NC_073363.1"/>
</dbReference>
<name>A0A514DIA4_9CAUD</name>
<feature type="region of interest" description="Disordered" evidence="1">
    <location>
        <begin position="265"/>
        <end position="288"/>
    </location>
</feature>
<accession>A0A514DIA4</accession>
<dbReference type="GeneID" id="80004564"/>
<keyword evidence="3" id="KW-1185">Reference proteome</keyword>
<sequence>MMPEDIPEPAVRLTEEEVGIRASEWSDFRRDYASPDEKVRAREYAAFCAGWDARHTSAYLTPAQQAAIDRVKHMIEANSHVTASITEALYTDATARADADALAGLSDRRRADVEAAREKIAEAPRHFAPYGASNALCDETVPPRVAWDERTGEYADGRFTVMQDRTTCPECRFRMGRGPVTGEPEGAEPLPAHDHRPIQHRDGREPWCRTCGLNADYNAPHSMFTSRREAREAALRERGQALATAAGAGQVSAADLARAAHIAAGGDPTDLLASGGGLRRPIRDEPQA</sequence>
<evidence type="ECO:0000256" key="1">
    <source>
        <dbReference type="SAM" id="MobiDB-lite"/>
    </source>
</evidence>
<evidence type="ECO:0000313" key="3">
    <source>
        <dbReference type="Proteomes" id="UP000320188"/>
    </source>
</evidence>
<evidence type="ECO:0000313" key="2">
    <source>
        <dbReference type="EMBL" id="QDH93334.1"/>
    </source>
</evidence>
<proteinExistence type="predicted"/>
<protein>
    <submittedName>
        <fullName evidence="2">Uncharacterized protein</fullName>
    </submittedName>
</protein>
<organism evidence="2 3">
    <name type="scientific">Microbacterium phage Cressida</name>
    <dbReference type="NCBI Taxonomy" id="2591216"/>
    <lineage>
        <taxon>Viruses</taxon>
        <taxon>Duplodnaviria</taxon>
        <taxon>Heunggongvirae</taxon>
        <taxon>Uroviricota</taxon>
        <taxon>Caudoviricetes</taxon>
        <taxon>Kutznervirinae</taxon>
        <taxon>Mementomorivirus</taxon>
        <taxon>Mementomorivirus cressida</taxon>
    </lineage>
</organism>
<dbReference type="EMBL" id="MK937608">
    <property type="protein sequence ID" value="QDH93334.1"/>
    <property type="molecule type" value="Genomic_DNA"/>
</dbReference>
<dbReference type="KEGG" id="vg:80004564"/>
<dbReference type="Proteomes" id="UP000320188">
    <property type="component" value="Segment"/>
</dbReference>
<feature type="compositionally biased region" description="Basic and acidic residues" evidence="1">
    <location>
        <begin position="191"/>
        <end position="201"/>
    </location>
</feature>
<gene>
    <name evidence="2" type="primary">92</name>
    <name evidence="2" type="ORF">PBI_CRESSIDA_92</name>
</gene>
<reference evidence="2 3" key="1">
    <citation type="submission" date="2019-05" db="EMBL/GenBank/DDBJ databases">
        <authorList>
            <person name="Stoner T.H."/>
            <person name="Aull H.G."/>
            <person name="Divens A.M."/>
            <person name="Zack K."/>
            <person name="Garlena R.A."/>
            <person name="Russell D.A."/>
            <person name="Pope W.H."/>
            <person name="Jacobs-Sera D."/>
            <person name="Hatfull G.F."/>
        </authorList>
    </citation>
    <scope>NUCLEOTIDE SEQUENCE [LARGE SCALE GENOMIC DNA]</scope>
</reference>
<feature type="region of interest" description="Disordered" evidence="1">
    <location>
        <begin position="172"/>
        <end position="201"/>
    </location>
</feature>